<organism evidence="2 3">
    <name type="scientific">Streptomyces tamarix</name>
    <dbReference type="NCBI Taxonomy" id="3078565"/>
    <lineage>
        <taxon>Bacteria</taxon>
        <taxon>Bacillati</taxon>
        <taxon>Actinomycetota</taxon>
        <taxon>Actinomycetes</taxon>
        <taxon>Kitasatosporales</taxon>
        <taxon>Streptomycetaceae</taxon>
        <taxon>Streptomyces</taxon>
    </lineage>
</organism>
<feature type="domain" description="HTH cro/C1-type" evidence="1">
    <location>
        <begin position="21"/>
        <end position="73"/>
    </location>
</feature>
<protein>
    <submittedName>
        <fullName evidence="2">Helix-turn-helix transcriptional regulator</fullName>
    </submittedName>
</protein>
<dbReference type="CDD" id="cd00093">
    <property type="entry name" value="HTH_XRE"/>
    <property type="match status" value="1"/>
</dbReference>
<name>A0ABU3QGX0_9ACTN</name>
<dbReference type="SMART" id="SM00530">
    <property type="entry name" value="HTH_XRE"/>
    <property type="match status" value="1"/>
</dbReference>
<dbReference type="InterPro" id="IPR043917">
    <property type="entry name" value="DUF5753"/>
</dbReference>
<sequence length="286" mass="30997">MPGPKDLDPSSSPRALLGAELRHARENAGLSQEALGAPLFVSGSFVGQLEAGTRRIQRKMAVQLDQLLKTNGFFERNCEVAGKSRYPEHFAEAADAEAMAATIKQYTPLLIPGLLQTRAYARAVFRAYRPTATEEALDEQADARMERTRLLDDPTRPLFWAILDEAVVRRPVGGPEVMAEALGHLAALIRRHRVIVQILPFGAGAHAAMEGAVKLMTFDDAPPLAYLEGLETGRLEDDPTLVKRHALTYELLGADALSPADSLALIEAAAEDYALETPGPSGPERP</sequence>
<dbReference type="SUPFAM" id="SSF47413">
    <property type="entry name" value="lambda repressor-like DNA-binding domains"/>
    <property type="match status" value="1"/>
</dbReference>
<evidence type="ECO:0000313" key="3">
    <source>
        <dbReference type="Proteomes" id="UP001250181"/>
    </source>
</evidence>
<reference evidence="2 3" key="1">
    <citation type="submission" date="2023-09" db="EMBL/GenBank/DDBJ databases">
        <title>Streptomyces sp. nov.: A antagonism against Alternaria gaisen Producing Streptochlin, Isolated from Tamarix root soil.</title>
        <authorList>
            <person name="Chen Y."/>
        </authorList>
    </citation>
    <scope>NUCLEOTIDE SEQUENCE [LARGE SCALE GENOMIC DNA]</scope>
    <source>
        <strain evidence="2 3">TRM76323</strain>
    </source>
</reference>
<proteinExistence type="predicted"/>
<dbReference type="Pfam" id="PF13560">
    <property type="entry name" value="HTH_31"/>
    <property type="match status" value="1"/>
</dbReference>
<gene>
    <name evidence="2" type="ORF">RND61_08060</name>
</gene>
<dbReference type="EMBL" id="JAWCTQ010000007">
    <property type="protein sequence ID" value="MDT9682028.1"/>
    <property type="molecule type" value="Genomic_DNA"/>
</dbReference>
<comment type="caution">
    <text evidence="2">The sequence shown here is derived from an EMBL/GenBank/DDBJ whole genome shotgun (WGS) entry which is preliminary data.</text>
</comment>
<dbReference type="InterPro" id="IPR001387">
    <property type="entry name" value="Cro/C1-type_HTH"/>
</dbReference>
<evidence type="ECO:0000313" key="2">
    <source>
        <dbReference type="EMBL" id="MDT9682028.1"/>
    </source>
</evidence>
<dbReference type="PROSITE" id="PS50943">
    <property type="entry name" value="HTH_CROC1"/>
    <property type="match status" value="1"/>
</dbReference>
<dbReference type="Proteomes" id="UP001250181">
    <property type="component" value="Unassembled WGS sequence"/>
</dbReference>
<keyword evidence="3" id="KW-1185">Reference proteome</keyword>
<dbReference type="RefSeq" id="WP_315877115.1">
    <property type="nucleotide sequence ID" value="NZ_JAWCTQ010000007.1"/>
</dbReference>
<evidence type="ECO:0000259" key="1">
    <source>
        <dbReference type="PROSITE" id="PS50943"/>
    </source>
</evidence>
<dbReference type="Pfam" id="PF19054">
    <property type="entry name" value="DUF5753"/>
    <property type="match status" value="1"/>
</dbReference>
<dbReference type="InterPro" id="IPR010982">
    <property type="entry name" value="Lambda_DNA-bd_dom_sf"/>
</dbReference>
<accession>A0ABU3QGX0</accession>
<dbReference type="Gene3D" id="1.10.260.40">
    <property type="entry name" value="lambda repressor-like DNA-binding domains"/>
    <property type="match status" value="1"/>
</dbReference>